<evidence type="ECO:0000313" key="4">
    <source>
        <dbReference type="Proteomes" id="UP000663829"/>
    </source>
</evidence>
<keyword evidence="4" id="KW-1185">Reference proteome</keyword>
<dbReference type="PROSITE" id="PS00455">
    <property type="entry name" value="AMP_BINDING"/>
    <property type="match status" value="1"/>
</dbReference>
<dbReference type="Proteomes" id="UP000681722">
    <property type="component" value="Unassembled WGS sequence"/>
</dbReference>
<dbReference type="PANTHER" id="PTHR45527:SF1">
    <property type="entry name" value="FATTY ACID SYNTHASE"/>
    <property type="match status" value="1"/>
</dbReference>
<evidence type="ECO:0000313" key="2">
    <source>
        <dbReference type="EMBL" id="CAF1501184.1"/>
    </source>
</evidence>
<dbReference type="Proteomes" id="UP000663829">
    <property type="component" value="Unassembled WGS sequence"/>
</dbReference>
<dbReference type="Pfam" id="PF00501">
    <property type="entry name" value="AMP-binding"/>
    <property type="match status" value="1"/>
</dbReference>
<evidence type="ECO:0000259" key="1">
    <source>
        <dbReference type="Pfam" id="PF00501"/>
    </source>
</evidence>
<comment type="caution">
    <text evidence="2">The sequence shown here is derived from an EMBL/GenBank/DDBJ whole genome shotgun (WGS) entry which is preliminary data.</text>
</comment>
<sequence length="255" mass="28910">MKCSLDYSRDLFEESTVAKMAEQFQVLLKQLFFASPTVFDLARQPIYELSILLPEELKLIQNMNNTYIDFTTSEEQMKCIHQQFTETANKNPQKLAVILDEQSLTYAELLVYVQHLSLSLMNDHHVVPGSIICQCVERSIEMVIGILSILTCGAVYCPLSPNDPEQRLQSLIQETHSRLVIIHTLTRDKFVTSNVAQFLHVDFIIGSMSQTTLDENDLDVLSNVQVTVEDVSYVIFTSGSTGRPKAVNVNCFFFT</sequence>
<dbReference type="Gene3D" id="3.30.559.30">
    <property type="entry name" value="Nonribosomal peptide synthetase, condensation domain"/>
    <property type="match status" value="1"/>
</dbReference>
<dbReference type="GO" id="GO:0031177">
    <property type="term" value="F:phosphopantetheine binding"/>
    <property type="evidence" value="ECO:0007669"/>
    <property type="project" value="TreeGrafter"/>
</dbReference>
<dbReference type="Gene3D" id="3.40.50.980">
    <property type="match status" value="2"/>
</dbReference>
<dbReference type="OrthoDB" id="416786at2759"/>
<evidence type="ECO:0000313" key="3">
    <source>
        <dbReference type="EMBL" id="CAF4362832.1"/>
    </source>
</evidence>
<organism evidence="2 4">
    <name type="scientific">Didymodactylos carnosus</name>
    <dbReference type="NCBI Taxonomy" id="1234261"/>
    <lineage>
        <taxon>Eukaryota</taxon>
        <taxon>Metazoa</taxon>
        <taxon>Spiralia</taxon>
        <taxon>Gnathifera</taxon>
        <taxon>Rotifera</taxon>
        <taxon>Eurotatoria</taxon>
        <taxon>Bdelloidea</taxon>
        <taxon>Philodinida</taxon>
        <taxon>Philodinidae</taxon>
        <taxon>Didymodactylos</taxon>
    </lineage>
</organism>
<proteinExistence type="predicted"/>
<accession>A0A815T3M2</accession>
<dbReference type="SUPFAM" id="SSF56801">
    <property type="entry name" value="Acetyl-CoA synthetase-like"/>
    <property type="match status" value="1"/>
</dbReference>
<feature type="domain" description="AMP-dependent synthetase/ligase" evidence="1">
    <location>
        <begin position="84"/>
        <end position="248"/>
    </location>
</feature>
<dbReference type="EMBL" id="CAJOBC010087960">
    <property type="protein sequence ID" value="CAF4362832.1"/>
    <property type="molecule type" value="Genomic_DNA"/>
</dbReference>
<dbReference type="PANTHER" id="PTHR45527">
    <property type="entry name" value="NONRIBOSOMAL PEPTIDE SYNTHETASE"/>
    <property type="match status" value="1"/>
</dbReference>
<dbReference type="InterPro" id="IPR020845">
    <property type="entry name" value="AMP-binding_CS"/>
</dbReference>
<dbReference type="InterPro" id="IPR000873">
    <property type="entry name" value="AMP-dep_synth/lig_dom"/>
</dbReference>
<reference evidence="2" key="1">
    <citation type="submission" date="2021-02" db="EMBL/GenBank/DDBJ databases">
        <authorList>
            <person name="Nowell W R."/>
        </authorList>
    </citation>
    <scope>NUCLEOTIDE SEQUENCE</scope>
</reference>
<dbReference type="GO" id="GO:0043041">
    <property type="term" value="P:amino acid activation for nonribosomal peptide biosynthetic process"/>
    <property type="evidence" value="ECO:0007669"/>
    <property type="project" value="TreeGrafter"/>
</dbReference>
<dbReference type="GO" id="GO:0005737">
    <property type="term" value="C:cytoplasm"/>
    <property type="evidence" value="ECO:0007669"/>
    <property type="project" value="TreeGrafter"/>
</dbReference>
<name>A0A815T3M2_9BILA</name>
<dbReference type="AlphaFoldDB" id="A0A815T3M2"/>
<dbReference type="EMBL" id="CAJNOQ010022443">
    <property type="protein sequence ID" value="CAF1501184.1"/>
    <property type="molecule type" value="Genomic_DNA"/>
</dbReference>
<gene>
    <name evidence="2" type="ORF">GPM918_LOCUS36687</name>
    <name evidence="3" type="ORF">SRO942_LOCUS37433</name>
</gene>
<dbReference type="GO" id="GO:0044550">
    <property type="term" value="P:secondary metabolite biosynthetic process"/>
    <property type="evidence" value="ECO:0007669"/>
    <property type="project" value="TreeGrafter"/>
</dbReference>
<protein>
    <recommendedName>
        <fullName evidence="1">AMP-dependent synthetase/ligase domain-containing protein</fullName>
    </recommendedName>
</protein>